<protein>
    <recommendedName>
        <fullName evidence="2">General stress protein 17M-like domain-containing protein</fullName>
    </recommendedName>
</protein>
<dbReference type="InterPro" id="IPR025889">
    <property type="entry name" value="GSP17M-like_dom"/>
</dbReference>
<evidence type="ECO:0000313" key="4">
    <source>
        <dbReference type="Proteomes" id="UP000230161"/>
    </source>
</evidence>
<sequence>MKPVSNQRAFGGRGRGLFPTLPTGEVLETYESYAQAQESVEKLAKADFPVKQLSIIGSDLKTVERITGKLTYGRMALASAATGAWIGLFLGLVLVIFSPTLTSFAVLGAALLMGAGFGMLFGVVTYSVNRRRRTFTSVTQVMASSYTVLVDPELLHKARNVLRGVDDAPPHPSDPPAPFG</sequence>
<keyword evidence="1" id="KW-0472">Membrane</keyword>
<name>A0A2M9BWH3_9MICO</name>
<gene>
    <name evidence="3" type="ORF">CLV54_2071</name>
</gene>
<dbReference type="Proteomes" id="UP000230161">
    <property type="component" value="Unassembled WGS sequence"/>
</dbReference>
<feature type="transmembrane region" description="Helical" evidence="1">
    <location>
        <begin position="104"/>
        <end position="128"/>
    </location>
</feature>
<dbReference type="Pfam" id="PF11181">
    <property type="entry name" value="YflT"/>
    <property type="match status" value="1"/>
</dbReference>
<accession>A0A2M9BWH3</accession>
<dbReference type="OrthoDB" id="3381462at2"/>
<feature type="transmembrane region" description="Helical" evidence="1">
    <location>
        <begin position="75"/>
        <end position="98"/>
    </location>
</feature>
<comment type="caution">
    <text evidence="3">The sequence shown here is derived from an EMBL/GenBank/DDBJ whole genome shotgun (WGS) entry which is preliminary data.</text>
</comment>
<evidence type="ECO:0000259" key="2">
    <source>
        <dbReference type="Pfam" id="PF11181"/>
    </source>
</evidence>
<dbReference type="EMBL" id="PGFB01000003">
    <property type="protein sequence ID" value="PJJ62274.1"/>
    <property type="molecule type" value="Genomic_DNA"/>
</dbReference>
<keyword evidence="4" id="KW-1185">Reference proteome</keyword>
<reference evidence="3 4" key="1">
    <citation type="submission" date="2017-11" db="EMBL/GenBank/DDBJ databases">
        <title>Genomic Encyclopedia of Archaeal and Bacterial Type Strains, Phase II (KMG-II): From Individual Species to Whole Genera.</title>
        <authorList>
            <person name="Goeker M."/>
        </authorList>
    </citation>
    <scope>NUCLEOTIDE SEQUENCE [LARGE SCALE GENOMIC DNA]</scope>
    <source>
        <strain evidence="3 4">DSM 25625</strain>
    </source>
</reference>
<keyword evidence="1" id="KW-0812">Transmembrane</keyword>
<evidence type="ECO:0000313" key="3">
    <source>
        <dbReference type="EMBL" id="PJJ62274.1"/>
    </source>
</evidence>
<dbReference type="AlphaFoldDB" id="A0A2M9BWH3"/>
<proteinExistence type="predicted"/>
<organism evidence="3 4">
    <name type="scientific">Compostimonas suwonensis</name>
    <dbReference type="NCBI Taxonomy" id="1048394"/>
    <lineage>
        <taxon>Bacteria</taxon>
        <taxon>Bacillati</taxon>
        <taxon>Actinomycetota</taxon>
        <taxon>Actinomycetes</taxon>
        <taxon>Micrococcales</taxon>
        <taxon>Microbacteriaceae</taxon>
        <taxon>Compostimonas</taxon>
    </lineage>
</organism>
<feature type="domain" description="General stress protein 17M-like" evidence="2">
    <location>
        <begin position="26"/>
        <end position="110"/>
    </location>
</feature>
<keyword evidence="1" id="KW-1133">Transmembrane helix</keyword>
<evidence type="ECO:0000256" key="1">
    <source>
        <dbReference type="SAM" id="Phobius"/>
    </source>
</evidence>